<dbReference type="Proteomes" id="UP001065265">
    <property type="component" value="Chromosome"/>
</dbReference>
<keyword evidence="1" id="KW-1133">Transmembrane helix</keyword>
<dbReference type="Pfam" id="PF06961">
    <property type="entry name" value="DUF1294"/>
    <property type="match status" value="1"/>
</dbReference>
<dbReference type="PIRSF" id="PIRSF002599">
    <property type="entry name" value="Cold_shock_A"/>
    <property type="match status" value="1"/>
</dbReference>
<evidence type="ECO:0000313" key="3">
    <source>
        <dbReference type="Proteomes" id="UP001065265"/>
    </source>
</evidence>
<gene>
    <name evidence="2" type="ORF">L1F33_04725</name>
</gene>
<feature type="transmembrane region" description="Helical" evidence="1">
    <location>
        <begin position="76"/>
        <end position="96"/>
    </location>
</feature>
<keyword evidence="1" id="KW-0812">Transmembrane</keyword>
<proteinExistence type="predicted"/>
<protein>
    <submittedName>
        <fullName evidence="2">DUF1294 domain-containing protein</fullName>
    </submittedName>
</protein>
<dbReference type="InterPro" id="IPR012156">
    <property type="entry name" value="Cold_shock_CspA"/>
</dbReference>
<sequence>MVLALLTPLNIALYLIAINCVAFASFGIDKARAENGWRRTSELNLLALALIGGTPGACAGRKLFRHKTRKQPFSSQLHTIAILQIAALVGLGVFLMP</sequence>
<dbReference type="EMBL" id="CP092471">
    <property type="protein sequence ID" value="UVI40251.1"/>
    <property type="molecule type" value="Genomic_DNA"/>
</dbReference>
<dbReference type="RefSeq" id="WP_265560343.1">
    <property type="nucleotide sequence ID" value="NZ_CP092471.1"/>
</dbReference>
<evidence type="ECO:0000256" key="1">
    <source>
        <dbReference type="SAM" id="Phobius"/>
    </source>
</evidence>
<organism evidence="2 3">
    <name type="scientific">Qipengyuania spongiae</name>
    <dbReference type="NCBI Taxonomy" id="2909673"/>
    <lineage>
        <taxon>Bacteria</taxon>
        <taxon>Pseudomonadati</taxon>
        <taxon>Pseudomonadota</taxon>
        <taxon>Alphaproteobacteria</taxon>
        <taxon>Sphingomonadales</taxon>
        <taxon>Erythrobacteraceae</taxon>
        <taxon>Qipengyuania</taxon>
    </lineage>
</organism>
<feature type="transmembrane region" description="Helical" evidence="1">
    <location>
        <begin position="12"/>
        <end position="31"/>
    </location>
</feature>
<accession>A0ABY5T4J9</accession>
<keyword evidence="1" id="KW-0472">Membrane</keyword>
<feature type="transmembrane region" description="Helical" evidence="1">
    <location>
        <begin position="43"/>
        <end position="64"/>
    </location>
</feature>
<evidence type="ECO:0000313" key="2">
    <source>
        <dbReference type="EMBL" id="UVI40251.1"/>
    </source>
</evidence>
<name>A0ABY5T4J9_9SPHN</name>
<reference evidence="2" key="1">
    <citation type="submission" date="2022-02" db="EMBL/GenBank/DDBJ databases">
        <title>Qipengyuania spongiae sp. nov., isolated from marine sponge.</title>
        <authorList>
            <person name="Li Z."/>
            <person name="Zhang M."/>
        </authorList>
    </citation>
    <scope>NUCLEOTIDE SEQUENCE</scope>
    <source>
        <strain evidence="2">PHS-Z21</strain>
    </source>
</reference>
<keyword evidence="3" id="KW-1185">Reference proteome</keyword>
<dbReference type="InterPro" id="IPR010718">
    <property type="entry name" value="DUF1294"/>
</dbReference>